<proteinExistence type="predicted"/>
<sequence length="197" mass="22884">DITDIRGAISEIRADLSGLTNRIGEVEDRVSSLEDDRCDWESHLQQLERNQEQLQDLENCSHRNNIHLLGLPKGEERNSGPKFLKCLLITCFNLPEGDTMEIEQAPRALGPRPGPDQRPRPIIARFLRFQDRERVLWLVREAGEVHWRGECLMFFPGLSKELVENRRRFTPVRRKYMALNLRDVMLFPATLKITVKG</sequence>
<protein>
    <recommendedName>
        <fullName evidence="4">L1 transposable element RRM domain-containing protein</fullName>
    </recommendedName>
</protein>
<keyword evidence="3" id="KW-1185">Reference proteome</keyword>
<dbReference type="InParanoid" id="H3B1D0"/>
<dbReference type="Proteomes" id="UP000008672">
    <property type="component" value="Unassembled WGS sequence"/>
</dbReference>
<reference evidence="2" key="2">
    <citation type="submission" date="2025-08" db="UniProtKB">
        <authorList>
            <consortium name="Ensembl"/>
        </authorList>
    </citation>
    <scope>IDENTIFICATION</scope>
</reference>
<evidence type="ECO:0008006" key="4">
    <source>
        <dbReference type="Google" id="ProtNLM"/>
    </source>
</evidence>
<reference evidence="3" key="1">
    <citation type="submission" date="2011-08" db="EMBL/GenBank/DDBJ databases">
        <title>The draft genome of Latimeria chalumnae.</title>
        <authorList>
            <person name="Di Palma F."/>
            <person name="Alfoldi J."/>
            <person name="Johnson J."/>
            <person name="Berlin A."/>
            <person name="Gnerre S."/>
            <person name="Jaffe D."/>
            <person name="MacCallum I."/>
            <person name="Young S."/>
            <person name="Walker B.J."/>
            <person name="Lander E."/>
            <person name="Lindblad-Toh K."/>
        </authorList>
    </citation>
    <scope>NUCLEOTIDE SEQUENCE [LARGE SCALE GENOMIC DNA]</scope>
    <source>
        <strain evidence="3">Wild caught</strain>
    </source>
</reference>
<evidence type="ECO:0000313" key="2">
    <source>
        <dbReference type="Ensembl" id="ENSLACP00000015701.1"/>
    </source>
</evidence>
<dbReference type="HOGENOM" id="CLU_062834_2_2_1"/>
<evidence type="ECO:0000313" key="3">
    <source>
        <dbReference type="Proteomes" id="UP000008672"/>
    </source>
</evidence>
<dbReference type="EMBL" id="AFYH01125850">
    <property type="status" value="NOT_ANNOTATED_CDS"/>
    <property type="molecule type" value="Genomic_DNA"/>
</dbReference>
<dbReference type="InterPro" id="IPR004244">
    <property type="entry name" value="Transposase_22"/>
</dbReference>
<reference evidence="2" key="3">
    <citation type="submission" date="2025-09" db="UniProtKB">
        <authorList>
            <consortium name="Ensembl"/>
        </authorList>
    </citation>
    <scope>IDENTIFICATION</scope>
</reference>
<dbReference type="Gene3D" id="1.20.5.340">
    <property type="match status" value="1"/>
</dbReference>
<dbReference type="GeneTree" id="ENSGT01150000289652"/>
<keyword evidence="1" id="KW-0175">Coiled coil</keyword>
<name>H3B1D0_LATCH</name>
<dbReference type="Gene3D" id="3.30.70.1820">
    <property type="entry name" value="L1 transposable element, RRM domain"/>
    <property type="match status" value="1"/>
</dbReference>
<evidence type="ECO:0000256" key="1">
    <source>
        <dbReference type="SAM" id="Coils"/>
    </source>
</evidence>
<accession>H3B1D0</accession>
<feature type="coiled-coil region" evidence="1">
    <location>
        <begin position="9"/>
        <end position="36"/>
    </location>
</feature>
<dbReference type="AlphaFoldDB" id="H3B1D0"/>
<dbReference type="Ensembl" id="ENSLACT00000015811.1">
    <property type="protein sequence ID" value="ENSLACP00000015701.1"/>
    <property type="gene ID" value="ENSLACG00000013826.1"/>
</dbReference>
<organism evidence="2 3">
    <name type="scientific">Latimeria chalumnae</name>
    <name type="common">Coelacanth</name>
    <dbReference type="NCBI Taxonomy" id="7897"/>
    <lineage>
        <taxon>Eukaryota</taxon>
        <taxon>Metazoa</taxon>
        <taxon>Chordata</taxon>
        <taxon>Craniata</taxon>
        <taxon>Vertebrata</taxon>
        <taxon>Euteleostomi</taxon>
        <taxon>Coelacanthiformes</taxon>
        <taxon>Coelacanthidae</taxon>
        <taxon>Latimeria</taxon>
    </lineage>
</organism>
<dbReference type="PANTHER" id="PTHR11505">
    <property type="entry name" value="L1 TRANSPOSABLE ELEMENT-RELATED"/>
    <property type="match status" value="1"/>
</dbReference>